<evidence type="ECO:0000259" key="2">
    <source>
        <dbReference type="Pfam" id="PF17425"/>
    </source>
</evidence>
<dbReference type="PANTHER" id="PTHR35340:SF10">
    <property type="entry name" value="CYTOPLASMIC PROTEIN"/>
    <property type="match status" value="1"/>
</dbReference>
<proteinExistence type="predicted"/>
<dbReference type="PANTHER" id="PTHR35340">
    <property type="entry name" value="PQQ ENZYME REPEAT PROTEIN-RELATED"/>
    <property type="match status" value="1"/>
</dbReference>
<evidence type="ECO:0000313" key="4">
    <source>
        <dbReference type="Proteomes" id="UP001499988"/>
    </source>
</evidence>
<dbReference type="InterPro" id="IPR038477">
    <property type="entry name" value="ASST_N_sf"/>
</dbReference>
<sequence>MKGRRRLLAAALALATFSVLSAGKLSLPYPPQGELGYVSIDPYKVSPLTAIIDLGGKNIADVKVKVHGKGKGGVDIEYDVGPTKILTYNGVPIVGLYPSHKNKVSVSYTVEGTIKNEEYTILTAGLPYNPVDGDVRFVPEFEPVTVADNFKDRLYFFNLMSRKPEISQFRWGSDGGAAEWDTKPLNVIADTNGDIRWMLDPNSQHDEESVYTSGVMIGTNQAPDGMLITGQGQRLFKFDLLGRHTMVRRLPRGFQDYSHDLEQLKNGNFIVRVAKRDYVRDDGVVVNTVRDHVIEIDRDGNVLDVWDFNKILDPYRDNLLLALDVGAVCLNVDTESEGETLEDLDKNAPFGDIPGVGPGRNWAHINSVQYSYHDDSIIVSARHQGTIKVGRDKQVKWILAPSEGWTGDLASKVLTPVDAKGNNLKCDNGKCEGEFDWPWTQHTSYIGKTNNSVISFDNGDGRGFEQPAFPTDKFSRAVQYEVNEADMTVQQVWQYGEERGYEWYSPITSLTQYFDDKDSMVIFSASRGLFDRENPPELSLVEMEYEGSEVFVEMNVKMPKLHAPGYRAWPISIDAMFGN</sequence>
<keyword evidence="1" id="KW-0732">Signal</keyword>
<keyword evidence="4" id="KW-1185">Reference proteome</keyword>
<comment type="caution">
    <text evidence="3">The sequence shown here is derived from an EMBL/GenBank/DDBJ whole genome shotgun (WGS) entry which is preliminary data.</text>
</comment>
<dbReference type="Pfam" id="PF05935">
    <property type="entry name" value="Arylsulfotrans"/>
    <property type="match status" value="1"/>
</dbReference>
<gene>
    <name evidence="3" type="ORF">GCM10023333_18650</name>
</gene>
<dbReference type="Proteomes" id="UP001499988">
    <property type="component" value="Unassembled WGS sequence"/>
</dbReference>
<reference evidence="4" key="1">
    <citation type="journal article" date="2019" name="Int. J. Syst. Evol. Microbiol.">
        <title>The Global Catalogue of Microorganisms (GCM) 10K type strain sequencing project: providing services to taxonomists for standard genome sequencing and annotation.</title>
        <authorList>
            <consortium name="The Broad Institute Genomics Platform"/>
            <consortium name="The Broad Institute Genome Sequencing Center for Infectious Disease"/>
            <person name="Wu L."/>
            <person name="Ma J."/>
        </authorList>
    </citation>
    <scope>NUCLEOTIDE SEQUENCE [LARGE SCALE GENOMIC DNA]</scope>
    <source>
        <strain evidence="4">JCM 18401</strain>
    </source>
</reference>
<evidence type="ECO:0000313" key="3">
    <source>
        <dbReference type="EMBL" id="GAA4885445.1"/>
    </source>
</evidence>
<feature type="domain" description="Arylsulfotransferase N-terminal" evidence="2">
    <location>
        <begin position="38"/>
        <end position="123"/>
    </location>
</feature>
<dbReference type="EMBL" id="BAABJZ010000056">
    <property type="protein sequence ID" value="GAA4885445.1"/>
    <property type="molecule type" value="Genomic_DNA"/>
</dbReference>
<dbReference type="Pfam" id="PF17425">
    <property type="entry name" value="Arylsulfotran_N"/>
    <property type="match status" value="1"/>
</dbReference>
<feature type="signal peptide" evidence="1">
    <location>
        <begin position="1"/>
        <end position="21"/>
    </location>
</feature>
<dbReference type="InterPro" id="IPR035391">
    <property type="entry name" value="Arylsulfotran_N"/>
</dbReference>
<name>A0ABP9ESG1_9GAMM</name>
<evidence type="ECO:0000256" key="1">
    <source>
        <dbReference type="SAM" id="SignalP"/>
    </source>
</evidence>
<dbReference type="Gene3D" id="2.60.40.3100">
    <property type="entry name" value="Arylsulphate sulphotransferase monomer, N-terminal domain"/>
    <property type="match status" value="1"/>
</dbReference>
<dbReference type="RefSeq" id="WP_345335100.1">
    <property type="nucleotide sequence ID" value="NZ_BAABJZ010000056.1"/>
</dbReference>
<dbReference type="InterPro" id="IPR010262">
    <property type="entry name" value="Arylsulfotransferase_bact"/>
</dbReference>
<protein>
    <submittedName>
        <fullName evidence="3">Aryl-sulfate sulfotransferase</fullName>
    </submittedName>
</protein>
<dbReference type="InterPro" id="IPR053143">
    <property type="entry name" value="Arylsulfate_ST"/>
</dbReference>
<feature type="chain" id="PRO_5046931060" evidence="1">
    <location>
        <begin position="22"/>
        <end position="579"/>
    </location>
</feature>
<accession>A0ABP9ESG1</accession>
<organism evidence="3 4">
    <name type="scientific">Ferrimonas pelagia</name>
    <dbReference type="NCBI Taxonomy" id="1177826"/>
    <lineage>
        <taxon>Bacteria</taxon>
        <taxon>Pseudomonadati</taxon>
        <taxon>Pseudomonadota</taxon>
        <taxon>Gammaproteobacteria</taxon>
        <taxon>Alteromonadales</taxon>
        <taxon>Ferrimonadaceae</taxon>
        <taxon>Ferrimonas</taxon>
    </lineage>
</organism>